<dbReference type="InterPro" id="IPR036873">
    <property type="entry name" value="Rhodanese-like_dom_sf"/>
</dbReference>
<dbReference type="Pfam" id="PF00581">
    <property type="entry name" value="Rhodanese"/>
    <property type="match status" value="1"/>
</dbReference>
<evidence type="ECO:0000313" key="2">
    <source>
        <dbReference type="EMBL" id="RRG20638.1"/>
    </source>
</evidence>
<protein>
    <submittedName>
        <fullName evidence="2">Rhodanese-like domain-containing protein</fullName>
    </submittedName>
</protein>
<dbReference type="CDD" id="cd00158">
    <property type="entry name" value="RHOD"/>
    <property type="match status" value="1"/>
</dbReference>
<evidence type="ECO:0000313" key="3">
    <source>
        <dbReference type="Proteomes" id="UP000285794"/>
    </source>
</evidence>
<dbReference type="SMART" id="SM00450">
    <property type="entry name" value="RHOD"/>
    <property type="match status" value="1"/>
</dbReference>
<dbReference type="Proteomes" id="UP000285794">
    <property type="component" value="Unassembled WGS sequence"/>
</dbReference>
<proteinExistence type="predicted"/>
<dbReference type="AlphaFoldDB" id="A0A425XZC7"/>
<sequence length="112" mass="12920">MSFFFNNDNAPKTSYTPLELVSEMEKRDDILLIDIRESHELAQGGIKNAIHIPMGQIPEMMGTLPKDKDLVIFCHLGFRSKQVRRYLQKGGFHRTAHIKGGINRWHKEISTK</sequence>
<name>A0A425XZC7_9BACT</name>
<dbReference type="Gene3D" id="3.40.250.10">
    <property type="entry name" value="Rhodanese-like domain"/>
    <property type="match status" value="1"/>
</dbReference>
<organism evidence="2 3">
    <name type="scientific">Ancylomarina euxinus</name>
    <dbReference type="NCBI Taxonomy" id="2283627"/>
    <lineage>
        <taxon>Bacteria</taxon>
        <taxon>Pseudomonadati</taxon>
        <taxon>Bacteroidota</taxon>
        <taxon>Bacteroidia</taxon>
        <taxon>Marinilabiliales</taxon>
        <taxon>Marinifilaceae</taxon>
        <taxon>Ancylomarina</taxon>
    </lineage>
</organism>
<dbReference type="EMBL" id="QQWG01000011">
    <property type="protein sequence ID" value="RRG20638.1"/>
    <property type="molecule type" value="Genomic_DNA"/>
</dbReference>
<dbReference type="RefSeq" id="WP_125031040.1">
    <property type="nucleotide sequence ID" value="NZ_JAPXVP010000010.1"/>
</dbReference>
<dbReference type="PANTHER" id="PTHR43031:SF17">
    <property type="entry name" value="SULFURTRANSFERASE YTWF-RELATED"/>
    <property type="match status" value="1"/>
</dbReference>
<dbReference type="InterPro" id="IPR001763">
    <property type="entry name" value="Rhodanese-like_dom"/>
</dbReference>
<dbReference type="PANTHER" id="PTHR43031">
    <property type="entry name" value="FAD-DEPENDENT OXIDOREDUCTASE"/>
    <property type="match status" value="1"/>
</dbReference>
<dbReference type="SUPFAM" id="SSF52821">
    <property type="entry name" value="Rhodanese/Cell cycle control phosphatase"/>
    <property type="match status" value="1"/>
</dbReference>
<dbReference type="OrthoDB" id="1450994at2"/>
<comment type="caution">
    <text evidence="2">The sequence shown here is derived from an EMBL/GenBank/DDBJ whole genome shotgun (WGS) entry which is preliminary data.</text>
</comment>
<gene>
    <name evidence="2" type="ORF">DWB61_11495</name>
</gene>
<feature type="domain" description="Rhodanese" evidence="1">
    <location>
        <begin position="26"/>
        <end position="110"/>
    </location>
</feature>
<reference evidence="2 3" key="1">
    <citation type="submission" date="2018-07" db="EMBL/GenBank/DDBJ databases">
        <title>Draft genome sequence of Ancylomarina sp. M1P.</title>
        <authorList>
            <person name="Yadav S."/>
            <person name="Villanueva L."/>
            <person name="Damste J.S.S."/>
        </authorList>
    </citation>
    <scope>NUCLEOTIDE SEQUENCE [LARGE SCALE GENOMIC DNA]</scope>
    <source>
        <strain evidence="2 3">M1P</strain>
    </source>
</reference>
<dbReference type="InterPro" id="IPR050229">
    <property type="entry name" value="GlpE_sulfurtransferase"/>
</dbReference>
<dbReference type="PROSITE" id="PS50206">
    <property type="entry name" value="RHODANESE_3"/>
    <property type="match status" value="1"/>
</dbReference>
<keyword evidence="3" id="KW-1185">Reference proteome</keyword>
<evidence type="ECO:0000259" key="1">
    <source>
        <dbReference type="PROSITE" id="PS50206"/>
    </source>
</evidence>
<accession>A0A425XZC7</accession>